<dbReference type="AlphaFoldDB" id="A0A1I5VNV1"/>
<organism evidence="3 4">
    <name type="scientific">Psychrobacillus psychrotolerans</name>
    <dbReference type="NCBI Taxonomy" id="126156"/>
    <lineage>
        <taxon>Bacteria</taxon>
        <taxon>Bacillati</taxon>
        <taxon>Bacillota</taxon>
        <taxon>Bacilli</taxon>
        <taxon>Bacillales</taxon>
        <taxon>Bacillaceae</taxon>
        <taxon>Psychrobacillus</taxon>
    </lineage>
</organism>
<dbReference type="EMBL" id="FOXU01000001">
    <property type="protein sequence ID" value="SFQ09234.1"/>
    <property type="molecule type" value="Genomic_DNA"/>
</dbReference>
<keyword evidence="1" id="KW-0145">Chemotaxis</keyword>
<accession>A0A1I5VNV1</accession>
<feature type="domain" description="Chemotaxis phosphatase CheX-like" evidence="2">
    <location>
        <begin position="44"/>
        <end position="121"/>
    </location>
</feature>
<evidence type="ECO:0000313" key="4">
    <source>
        <dbReference type="Proteomes" id="UP000198734"/>
    </source>
</evidence>
<dbReference type="InterPro" id="IPR028976">
    <property type="entry name" value="CheC-like_sf"/>
</dbReference>
<name>A0A1I5VNV1_9BACI</name>
<dbReference type="Gene3D" id="3.40.1550.10">
    <property type="entry name" value="CheC-like"/>
    <property type="match status" value="1"/>
</dbReference>
<dbReference type="InterPro" id="IPR028051">
    <property type="entry name" value="CheX-like_dom"/>
</dbReference>
<evidence type="ECO:0000259" key="2">
    <source>
        <dbReference type="Pfam" id="PF13690"/>
    </source>
</evidence>
<dbReference type="Pfam" id="PF13690">
    <property type="entry name" value="CheX"/>
    <property type="match status" value="1"/>
</dbReference>
<dbReference type="Proteomes" id="UP000198734">
    <property type="component" value="Unassembled WGS sequence"/>
</dbReference>
<dbReference type="InterPro" id="IPR038756">
    <property type="entry name" value="CheX-like"/>
</dbReference>
<dbReference type="OrthoDB" id="9788100at2"/>
<dbReference type="GO" id="GO:0006935">
    <property type="term" value="P:chemotaxis"/>
    <property type="evidence" value="ECO:0007669"/>
    <property type="project" value="UniProtKB-KW"/>
</dbReference>
<protein>
    <submittedName>
        <fullName evidence="3">Chemotaxis protein CheX</fullName>
    </submittedName>
</protein>
<dbReference type="PANTHER" id="PTHR39452">
    <property type="entry name" value="CHEY-P PHOSPHATASE CHEX"/>
    <property type="match status" value="1"/>
</dbReference>
<dbReference type="STRING" id="126156.SAMN05421670_0908"/>
<evidence type="ECO:0000256" key="1">
    <source>
        <dbReference type="ARBA" id="ARBA00022500"/>
    </source>
</evidence>
<dbReference type="CDD" id="cd17906">
    <property type="entry name" value="CheX"/>
    <property type="match status" value="1"/>
</dbReference>
<gene>
    <name evidence="3" type="ORF">SAMN05421670_0908</name>
</gene>
<dbReference type="PANTHER" id="PTHR39452:SF1">
    <property type="entry name" value="CHEY-P PHOSPHATASE CHEX"/>
    <property type="match status" value="1"/>
</dbReference>
<keyword evidence="4" id="KW-1185">Reference proteome</keyword>
<reference evidence="4" key="1">
    <citation type="submission" date="2016-10" db="EMBL/GenBank/DDBJ databases">
        <authorList>
            <person name="Varghese N."/>
            <person name="Submissions S."/>
        </authorList>
    </citation>
    <scope>NUCLEOTIDE SEQUENCE [LARGE SCALE GENOMIC DNA]</scope>
    <source>
        <strain evidence="4">DSM 11706</strain>
    </source>
</reference>
<evidence type="ECO:0000313" key="3">
    <source>
        <dbReference type="EMBL" id="SFQ09234.1"/>
    </source>
</evidence>
<sequence>MSTSKHIQTILNGTIQSLKSVIPIPMDIKSPSLMVQPFVQKEMGVLIGIIGDIKGRIIIDSAAESFSAIGATMFGMPLEGEMLESFTGELGNMIAGNLCTSVAASGVEIDITPPTVIVGTSRLYGFQHAFRLPVEIENIGEMTIILTIDE</sequence>
<dbReference type="SUPFAM" id="SSF103039">
    <property type="entry name" value="CheC-like"/>
    <property type="match status" value="1"/>
</dbReference>
<proteinExistence type="predicted"/>
<dbReference type="RefSeq" id="WP_093534583.1">
    <property type="nucleotide sequence ID" value="NZ_FOXU01000001.1"/>
</dbReference>